<dbReference type="InterPro" id="IPR004305">
    <property type="entry name" value="Thiaminase-2/PQQC"/>
</dbReference>
<dbReference type="CDD" id="cd19366">
    <property type="entry name" value="TenA_C_BhTenA-like"/>
    <property type="match status" value="1"/>
</dbReference>
<dbReference type="InterPro" id="IPR016084">
    <property type="entry name" value="Haem_Oase-like_multi-hlx"/>
</dbReference>
<dbReference type="OrthoDB" id="34166at2"/>
<comment type="catalytic activity">
    <reaction evidence="1 10">
        <text>4-amino-5-aminomethyl-2-methylpyrimidine + H2O = 4-amino-5-hydroxymethyl-2-methylpyrimidine + NH4(+)</text>
        <dbReference type="Rhea" id="RHEA:31799"/>
        <dbReference type="ChEBI" id="CHEBI:15377"/>
        <dbReference type="ChEBI" id="CHEBI:16892"/>
        <dbReference type="ChEBI" id="CHEBI:28938"/>
        <dbReference type="ChEBI" id="CHEBI:63416"/>
        <dbReference type="EC" id="3.5.99.2"/>
    </reaction>
</comment>
<dbReference type="GO" id="GO:0009228">
    <property type="term" value="P:thiamine biosynthetic process"/>
    <property type="evidence" value="ECO:0007669"/>
    <property type="project" value="UniProtKB-KW"/>
</dbReference>
<dbReference type="GO" id="GO:0005829">
    <property type="term" value="C:cytosol"/>
    <property type="evidence" value="ECO:0007669"/>
    <property type="project" value="TreeGrafter"/>
</dbReference>
<protein>
    <recommendedName>
        <fullName evidence="6 10">Aminopyrimidine aminohydrolase</fullName>
        <ecNumber evidence="5 10">3.5.99.2</ecNumber>
    </recommendedName>
</protein>
<keyword evidence="10" id="KW-0378">Hydrolase</keyword>
<sequence>MKFTDRLWRSVEDIWNGYLEHPFVDGLGAGTLDEEKFQHWLKQDYVYLMEYSRLMAIGADKAPDLKTMQMFSELLHGTLHGEMALHRAYAAEFGISEAVLLETRPSAVNTAYTSYMLNHASRGDAAAVAACLLACAWSYNFIGNHLVKKYPNQENNPYRQWVDTYSGEDFTELNGTAMTLLNELAEGKPERELEALEEIVVTTSLYEYMFWDMCEKKEAWPIQAKL</sequence>
<dbReference type="UniPathway" id="UPA00060"/>
<evidence type="ECO:0000313" key="13">
    <source>
        <dbReference type="Proteomes" id="UP000242700"/>
    </source>
</evidence>
<dbReference type="GO" id="GO:0050334">
    <property type="term" value="F:thiaminase activity"/>
    <property type="evidence" value="ECO:0007669"/>
    <property type="project" value="UniProtKB-EC"/>
</dbReference>
<name>A0A1G9DGC4_9STAP</name>
<evidence type="ECO:0000256" key="10">
    <source>
        <dbReference type="RuleBase" id="RU363093"/>
    </source>
</evidence>
<dbReference type="EC" id="3.5.99.2" evidence="5 10"/>
<dbReference type="Proteomes" id="UP000242700">
    <property type="component" value="Unassembled WGS sequence"/>
</dbReference>
<keyword evidence="7 10" id="KW-0784">Thiamine biosynthesis</keyword>
<evidence type="ECO:0000256" key="4">
    <source>
        <dbReference type="ARBA" id="ARBA00011881"/>
    </source>
</evidence>
<accession>A0A1G9DGC4</accession>
<evidence type="ECO:0000256" key="3">
    <source>
        <dbReference type="ARBA" id="ARBA00010264"/>
    </source>
</evidence>
<comment type="similarity">
    <text evidence="3 10">Belongs to the TenA family.</text>
</comment>
<dbReference type="NCBIfam" id="TIGR04306">
    <property type="entry name" value="salvage_TenA"/>
    <property type="match status" value="1"/>
</dbReference>
<comment type="catalytic activity">
    <reaction evidence="9 10">
        <text>thiamine + H2O = 5-(2-hydroxyethyl)-4-methylthiazole + 4-amino-5-hydroxymethyl-2-methylpyrimidine + H(+)</text>
        <dbReference type="Rhea" id="RHEA:17509"/>
        <dbReference type="ChEBI" id="CHEBI:15377"/>
        <dbReference type="ChEBI" id="CHEBI:15378"/>
        <dbReference type="ChEBI" id="CHEBI:16892"/>
        <dbReference type="ChEBI" id="CHEBI:17957"/>
        <dbReference type="ChEBI" id="CHEBI:18385"/>
        <dbReference type="EC" id="3.5.99.2"/>
    </reaction>
</comment>
<evidence type="ECO:0000256" key="8">
    <source>
        <dbReference type="ARBA" id="ARBA00045954"/>
    </source>
</evidence>
<dbReference type="GO" id="GO:0009229">
    <property type="term" value="P:thiamine diphosphate biosynthetic process"/>
    <property type="evidence" value="ECO:0007669"/>
    <property type="project" value="UniProtKB-UniPathway"/>
</dbReference>
<gene>
    <name evidence="12" type="ORF">SAMN05216187_11230</name>
</gene>
<organism evidence="12 13">
    <name type="scientific">Jeotgalicoccus aerolatus</name>
    <dbReference type="NCBI Taxonomy" id="709510"/>
    <lineage>
        <taxon>Bacteria</taxon>
        <taxon>Bacillati</taxon>
        <taxon>Bacillota</taxon>
        <taxon>Bacilli</taxon>
        <taxon>Bacillales</taxon>
        <taxon>Staphylococcaceae</taxon>
        <taxon>Jeotgalicoccus</taxon>
    </lineage>
</organism>
<dbReference type="Gene3D" id="1.20.910.10">
    <property type="entry name" value="Heme oxygenase-like"/>
    <property type="match status" value="1"/>
</dbReference>
<evidence type="ECO:0000259" key="11">
    <source>
        <dbReference type="Pfam" id="PF03070"/>
    </source>
</evidence>
<comment type="subunit">
    <text evidence="4">Homotetramer.</text>
</comment>
<dbReference type="AlphaFoldDB" id="A0A1G9DGC4"/>
<dbReference type="SUPFAM" id="SSF48613">
    <property type="entry name" value="Heme oxygenase-like"/>
    <property type="match status" value="1"/>
</dbReference>
<evidence type="ECO:0000256" key="7">
    <source>
        <dbReference type="ARBA" id="ARBA00022977"/>
    </source>
</evidence>
<dbReference type="RefSeq" id="WP_092599379.1">
    <property type="nucleotide sequence ID" value="NZ_FNFI01000012.1"/>
</dbReference>
<comment type="pathway">
    <text evidence="2 10">Cofactor biosynthesis; thiamine diphosphate biosynthesis.</text>
</comment>
<comment type="function">
    <text evidence="8">Catalyzes an amino-pyrimidine hydrolysis reaction at the C5' of the pyrimidine moiety of thiamine compounds, a reaction that is part of a thiamine salvage pathway. Thus, catalyzes the conversion of 4-amino-5-aminomethyl-2-methylpyrimidine to 4-amino-5-hydroxymethyl-2-methylpyrimidine (HMP). Is also able to catalyze the hydrolytic cleavage of thiamine; however, this thiaminase activity may not be physiologically relevant. Therefore, is probably involved in the regeneration of the thiamine pyrimidine from thiamine degraded products present in the environment, rather than in thiamine degradation.</text>
</comment>
<evidence type="ECO:0000256" key="6">
    <source>
        <dbReference type="ARBA" id="ARBA00013647"/>
    </source>
</evidence>
<evidence type="ECO:0000256" key="9">
    <source>
        <dbReference type="ARBA" id="ARBA00048337"/>
    </source>
</evidence>
<dbReference type="EMBL" id="FNFI01000012">
    <property type="protein sequence ID" value="SDK62915.1"/>
    <property type="molecule type" value="Genomic_DNA"/>
</dbReference>
<evidence type="ECO:0000256" key="5">
    <source>
        <dbReference type="ARBA" id="ARBA00012684"/>
    </source>
</evidence>
<dbReference type="InterPro" id="IPR027574">
    <property type="entry name" value="Thiaminase_II"/>
</dbReference>
<proteinExistence type="inferred from homology"/>
<evidence type="ECO:0000256" key="2">
    <source>
        <dbReference type="ARBA" id="ARBA00004948"/>
    </source>
</evidence>
<dbReference type="PANTHER" id="PTHR43198:SF2">
    <property type="entry name" value="SI:CH1073-67J19.1-RELATED"/>
    <property type="match status" value="1"/>
</dbReference>
<reference evidence="13" key="1">
    <citation type="submission" date="2016-10" db="EMBL/GenBank/DDBJ databases">
        <authorList>
            <person name="Varghese N."/>
            <person name="Submissions S."/>
        </authorList>
    </citation>
    <scope>NUCLEOTIDE SEQUENCE [LARGE SCALE GENOMIC DNA]</scope>
    <source>
        <strain evidence="13">CGMCC 1.8911</strain>
    </source>
</reference>
<feature type="domain" description="Thiaminase-2/PQQC" evidence="11">
    <location>
        <begin position="8"/>
        <end position="214"/>
    </location>
</feature>
<dbReference type="InterPro" id="IPR050967">
    <property type="entry name" value="Thiamine_Salvage_TenA"/>
</dbReference>
<evidence type="ECO:0000256" key="1">
    <source>
        <dbReference type="ARBA" id="ARBA00001881"/>
    </source>
</evidence>
<evidence type="ECO:0000313" key="12">
    <source>
        <dbReference type="EMBL" id="SDK62915.1"/>
    </source>
</evidence>
<dbReference type="PANTHER" id="PTHR43198">
    <property type="entry name" value="BIFUNCTIONAL TH2 PROTEIN"/>
    <property type="match status" value="1"/>
</dbReference>
<dbReference type="Pfam" id="PF03070">
    <property type="entry name" value="TENA_THI-4"/>
    <property type="match status" value="1"/>
</dbReference>
<dbReference type="STRING" id="586411.SAMN05216187_11230"/>